<comment type="caution">
    <text evidence="4">The sequence shown here is derived from an EMBL/GenBank/DDBJ whole genome shotgun (WGS) entry which is preliminary data.</text>
</comment>
<reference evidence="4" key="1">
    <citation type="submission" date="2023-04" db="EMBL/GenBank/DDBJ databases">
        <title>Black Yeasts Isolated from many extreme environments.</title>
        <authorList>
            <person name="Coleine C."/>
            <person name="Stajich J.E."/>
            <person name="Selbmann L."/>
        </authorList>
    </citation>
    <scope>NUCLEOTIDE SEQUENCE</scope>
    <source>
        <strain evidence="4">CCFEE 5312</strain>
    </source>
</reference>
<dbReference type="GO" id="GO:0006508">
    <property type="term" value="P:proteolysis"/>
    <property type="evidence" value="ECO:0007669"/>
    <property type="project" value="InterPro"/>
</dbReference>
<dbReference type="PROSITE" id="PS51892">
    <property type="entry name" value="SUBTILASE"/>
    <property type="match status" value="1"/>
</dbReference>
<sequence length="866" mass="87637">MSATAGLAALALAAPLVLANPWALPAQSSNKASSSSTSSLARSFSSVSNSSIASTSSISGLPTVIPGSSTASGSSVSITGGSISAAPSSSSTGFPFTTPTSTSTVGFGVSFPSAASSATAALGFVATNPANPQQTIGFTKGTVPAEDRNELPDVTDAAPGALLLLGFRLPVLLFPAFEIIAPFGTAAALTAAAVWLTFDLFPDPKELAGGGDGNQPDPTTKANDPDPTSSKSSDGSASTSALPSTSSSAILSSSSSESASSSSSSGVPVATPLYVLMTKPGTSSSDFQNLIQGLPDEGKGVQITYPNLDWQGYVTELNDTFAATVGQMSIIEAITLDAPEAETGVVDKRGLESLLAHDYAAMPVPRQVNAGPPPPTNNLVRQTGSQQALKVLSQGRANNLAGTLEDYLFDDTAAGDGITIYMLDSGFLQGSTDFDFESDDWEPDVDYHVVSPDIINPLPGGGVPSGLASLRETVNHGTCAASMAVGTTWGVAKKARLVPVKFKSEAATRPGALMDAFAWAISDVISNDREGKAIINLSFGFETDAKNLNIPDPMMQTMLQDAWDAGIVTIVAAGNDGGTTAKATPQRLGTTDNGLITVGGIQNDGSIWPQSVRQGTRGSLTISAVSAALTCASNQDVSGTQQRDGTTFAAPQVAGLVAYFMSIPSLYSQFSAGGAKGVPAAVKKYLTDVGYSRAAGGPLAAYNQAEDAICLAEAGGNNKRTLQARDDPTLQPILSDGTIVASDVNIPCKATTAQSATSASGSTSASAGNSTASQTSPISQPSSSRFVTLPSTSSVTTTQPVASTTVTPGHASSTTVPPPPPSSAAPPPPTSTSVAPPPPTTTPPPESSSFPASSSFFFSSSSFAFF</sequence>
<feature type="compositionally biased region" description="Low complexity" evidence="2">
    <location>
        <begin position="225"/>
        <end position="265"/>
    </location>
</feature>
<accession>A0AAJ0D8U0</accession>
<comment type="caution">
    <text evidence="1">Lacks conserved residue(s) required for the propagation of feature annotation.</text>
</comment>
<keyword evidence="3" id="KW-0732">Signal</keyword>
<feature type="compositionally biased region" description="Pro residues" evidence="2">
    <location>
        <begin position="816"/>
        <end position="846"/>
    </location>
</feature>
<dbReference type="Proteomes" id="UP001271007">
    <property type="component" value="Unassembled WGS sequence"/>
</dbReference>
<dbReference type="Gene3D" id="3.40.50.200">
    <property type="entry name" value="Peptidase S8/S53 domain"/>
    <property type="match status" value="1"/>
</dbReference>
<evidence type="ECO:0000313" key="4">
    <source>
        <dbReference type="EMBL" id="KAK3049051.1"/>
    </source>
</evidence>
<evidence type="ECO:0000256" key="1">
    <source>
        <dbReference type="PROSITE-ProRule" id="PRU01240"/>
    </source>
</evidence>
<evidence type="ECO:0008006" key="6">
    <source>
        <dbReference type="Google" id="ProtNLM"/>
    </source>
</evidence>
<dbReference type="GO" id="GO:0004252">
    <property type="term" value="F:serine-type endopeptidase activity"/>
    <property type="evidence" value="ECO:0007669"/>
    <property type="project" value="InterPro"/>
</dbReference>
<organism evidence="4 5">
    <name type="scientific">Extremus antarcticus</name>
    <dbReference type="NCBI Taxonomy" id="702011"/>
    <lineage>
        <taxon>Eukaryota</taxon>
        <taxon>Fungi</taxon>
        <taxon>Dikarya</taxon>
        <taxon>Ascomycota</taxon>
        <taxon>Pezizomycotina</taxon>
        <taxon>Dothideomycetes</taxon>
        <taxon>Dothideomycetidae</taxon>
        <taxon>Mycosphaerellales</taxon>
        <taxon>Extremaceae</taxon>
        <taxon>Extremus</taxon>
    </lineage>
</organism>
<dbReference type="AlphaFoldDB" id="A0AAJ0D8U0"/>
<dbReference type="PRINTS" id="PR00723">
    <property type="entry name" value="SUBTILISIN"/>
</dbReference>
<feature type="compositionally biased region" description="Low complexity" evidence="2">
    <location>
        <begin position="752"/>
        <end position="815"/>
    </location>
</feature>
<comment type="similarity">
    <text evidence="1">Belongs to the peptidase S8 family.</text>
</comment>
<dbReference type="InterPro" id="IPR039715">
    <property type="entry name" value="ZCCHC10"/>
</dbReference>
<proteinExistence type="inferred from homology"/>
<dbReference type="PANTHER" id="PTHR13491:SF0">
    <property type="entry name" value="ZINC FINGER CCHC DOMAIN-CONTAINING PROTEIN 10"/>
    <property type="match status" value="1"/>
</dbReference>
<evidence type="ECO:0000313" key="5">
    <source>
        <dbReference type="Proteomes" id="UP001271007"/>
    </source>
</evidence>
<evidence type="ECO:0000256" key="3">
    <source>
        <dbReference type="SAM" id="SignalP"/>
    </source>
</evidence>
<keyword evidence="5" id="KW-1185">Reference proteome</keyword>
<feature type="chain" id="PRO_5042565994" description="Peptidase S8/S53 domain-containing protein" evidence="3">
    <location>
        <begin position="20"/>
        <end position="866"/>
    </location>
</feature>
<dbReference type="EMBL" id="JAWDJX010000043">
    <property type="protein sequence ID" value="KAK3049051.1"/>
    <property type="molecule type" value="Genomic_DNA"/>
</dbReference>
<feature type="signal peptide" evidence="3">
    <location>
        <begin position="1"/>
        <end position="19"/>
    </location>
</feature>
<dbReference type="SUPFAM" id="SSF52743">
    <property type="entry name" value="Subtilisin-like"/>
    <property type="match status" value="1"/>
</dbReference>
<dbReference type="PANTHER" id="PTHR13491">
    <property type="entry name" value="ZCCHC10 PROTEIN"/>
    <property type="match status" value="1"/>
</dbReference>
<dbReference type="InterPro" id="IPR036852">
    <property type="entry name" value="Peptidase_S8/S53_dom_sf"/>
</dbReference>
<feature type="region of interest" description="Disordered" evidence="2">
    <location>
        <begin position="206"/>
        <end position="267"/>
    </location>
</feature>
<dbReference type="InterPro" id="IPR015500">
    <property type="entry name" value="Peptidase_S8_subtilisin-rel"/>
</dbReference>
<feature type="region of interest" description="Disordered" evidence="2">
    <location>
        <begin position="752"/>
        <end position="853"/>
    </location>
</feature>
<evidence type="ECO:0000256" key="2">
    <source>
        <dbReference type="SAM" id="MobiDB-lite"/>
    </source>
</evidence>
<protein>
    <recommendedName>
        <fullName evidence="6">Peptidase S8/S53 domain-containing protein</fullName>
    </recommendedName>
</protein>
<name>A0AAJ0D8U0_9PEZI</name>
<gene>
    <name evidence="4" type="ORF">LTR09_009705</name>
</gene>